<dbReference type="Proteomes" id="UP000278437">
    <property type="component" value="Chromosome"/>
</dbReference>
<proteinExistence type="predicted"/>
<dbReference type="InterPro" id="IPR037401">
    <property type="entry name" value="SnoaL-like"/>
</dbReference>
<evidence type="ECO:0000256" key="1">
    <source>
        <dbReference type="SAM" id="SignalP"/>
    </source>
</evidence>
<dbReference type="Pfam" id="PF13474">
    <property type="entry name" value="SnoaL_3"/>
    <property type="match status" value="1"/>
</dbReference>
<protein>
    <recommendedName>
        <fullName evidence="2">SnoaL-like domain-containing protein</fullName>
    </recommendedName>
</protein>
<keyword evidence="4" id="KW-1185">Reference proteome</keyword>
<evidence type="ECO:0000259" key="2">
    <source>
        <dbReference type="Pfam" id="PF13474"/>
    </source>
</evidence>
<sequence>MIWWQKFEALVDNIMINKSLLIAALLLSPFAMATDESEAGAVLDALHSHAAKADWPAYFAIYTDNAVFIGTAVEERWNMDEFRRYATPTKGWDYQPKSRHFIEHGDTLLFDEILYNDKYGTSRGTGAMVKTAKGWQVLQYHLSFPVPNEVAKEVTQTIMAFEKSQSGR</sequence>
<reference evidence="4" key="1">
    <citation type="submission" date="2017-03" db="EMBL/GenBank/DDBJ databases">
        <title>Full genome sequence of a non-lethal Shewanella isolate that potentiates virulence of Vibio parahaemolyticus causing acute hepatopancreatic necrosis disease (AHPND) in shrimp.</title>
        <authorList>
            <person name="Prachumwat A."/>
            <person name="Sritunyalucksana K."/>
        </authorList>
    </citation>
    <scope>NUCLEOTIDE SEQUENCE [LARGE SCALE GENOMIC DNA]</scope>
    <source>
        <strain evidence="4">TH2012</strain>
    </source>
</reference>
<keyword evidence="1" id="KW-0732">Signal</keyword>
<name>A0ABN5TWV5_9GAMM</name>
<feature type="domain" description="SnoaL-like" evidence="2">
    <location>
        <begin position="41"/>
        <end position="147"/>
    </location>
</feature>
<dbReference type="EMBL" id="CP020373">
    <property type="protein sequence ID" value="AZQ11243.1"/>
    <property type="molecule type" value="Genomic_DNA"/>
</dbReference>
<feature type="chain" id="PRO_5045830958" description="SnoaL-like domain-containing protein" evidence="1">
    <location>
        <begin position="34"/>
        <end position="168"/>
    </location>
</feature>
<accession>A0ABN5TWV5</accession>
<dbReference type="InterPro" id="IPR032710">
    <property type="entry name" value="NTF2-like_dom_sf"/>
</dbReference>
<dbReference type="Gene3D" id="3.10.450.50">
    <property type="match status" value="1"/>
</dbReference>
<dbReference type="SUPFAM" id="SSF54427">
    <property type="entry name" value="NTF2-like"/>
    <property type="match status" value="1"/>
</dbReference>
<evidence type="ECO:0000313" key="3">
    <source>
        <dbReference type="EMBL" id="AZQ11243.1"/>
    </source>
</evidence>
<organism evidence="3 4">
    <name type="scientific">Shewanella khirikhana</name>
    <dbReference type="NCBI Taxonomy" id="1965282"/>
    <lineage>
        <taxon>Bacteria</taxon>
        <taxon>Pseudomonadati</taxon>
        <taxon>Pseudomonadota</taxon>
        <taxon>Gammaproteobacteria</taxon>
        <taxon>Alteromonadales</taxon>
        <taxon>Shewanellaceae</taxon>
        <taxon>Shewanella</taxon>
    </lineage>
</organism>
<gene>
    <name evidence="3" type="ORF">STH12_02156</name>
</gene>
<evidence type="ECO:0000313" key="4">
    <source>
        <dbReference type="Proteomes" id="UP000278437"/>
    </source>
</evidence>
<feature type="signal peptide" evidence="1">
    <location>
        <begin position="1"/>
        <end position="33"/>
    </location>
</feature>